<dbReference type="AlphaFoldDB" id="A0A915EVL7"/>
<keyword evidence="1" id="KW-1185">Reference proteome</keyword>
<organism evidence="1 2">
    <name type="scientific">Echinococcus canadensis</name>
    <dbReference type="NCBI Taxonomy" id="519352"/>
    <lineage>
        <taxon>Eukaryota</taxon>
        <taxon>Metazoa</taxon>
        <taxon>Spiralia</taxon>
        <taxon>Lophotrochozoa</taxon>
        <taxon>Platyhelminthes</taxon>
        <taxon>Cestoda</taxon>
        <taxon>Eucestoda</taxon>
        <taxon>Cyclophyllidea</taxon>
        <taxon>Taeniidae</taxon>
        <taxon>Echinococcus</taxon>
        <taxon>Echinococcus canadensis group</taxon>
    </lineage>
</organism>
<dbReference type="Proteomes" id="UP000887562">
    <property type="component" value="Unplaced"/>
</dbReference>
<protein>
    <submittedName>
        <fullName evidence="2">Uncharacterized protein</fullName>
    </submittedName>
</protein>
<sequence length="76" mass="8939">MKIMQGFTDFLGRFPRTMSFTKEGTLGKQSFIFFQKGQMYNCLRRNASIQSNVYLEVEKLLDQKLNYYVPGVNNQE</sequence>
<name>A0A915EVL7_9CEST</name>
<evidence type="ECO:0000313" key="2">
    <source>
        <dbReference type="WBParaSite" id="maker-E.canG7_contigs_0043-snap-gene-0.6-mRNA-1"/>
    </source>
</evidence>
<dbReference type="WBParaSite" id="maker-E.canG7_contigs_0043-snap-gene-0.6-mRNA-1">
    <property type="protein sequence ID" value="maker-E.canG7_contigs_0043-snap-gene-0.6-mRNA-1"/>
    <property type="gene ID" value="EcG7_07510"/>
</dbReference>
<reference evidence="2" key="1">
    <citation type="submission" date="2022-11" db="UniProtKB">
        <authorList>
            <consortium name="WormBaseParasite"/>
        </authorList>
    </citation>
    <scope>IDENTIFICATION</scope>
</reference>
<evidence type="ECO:0000313" key="1">
    <source>
        <dbReference type="Proteomes" id="UP000887562"/>
    </source>
</evidence>
<proteinExistence type="predicted"/>
<accession>A0A915EVL7</accession>